<dbReference type="Proteomes" id="UP001500582">
    <property type="component" value="Unassembled WGS sequence"/>
</dbReference>
<evidence type="ECO:0000313" key="2">
    <source>
        <dbReference type="EMBL" id="GAA4335565.1"/>
    </source>
</evidence>
<dbReference type="EMBL" id="BAABFT010000015">
    <property type="protein sequence ID" value="GAA4335565.1"/>
    <property type="molecule type" value="Genomic_DNA"/>
</dbReference>
<sequence length="181" mass="20799">MKKILFVILLLSGLTTQAQKIIQLDDLSVSDTLLNDKAIIYGNFIQRLKFSSGGFPQDIRLKDTLTKNIYAFRVKPTFKSAKENLFCYYLPPGTYQLLNYWYTESKWYGGKVFTEGILSTANKPLFVTVKPNKIYYLGDWHFETTNHFFVDQKATCDSLLKKRNVALKLETALTTLPTDSL</sequence>
<reference evidence="3" key="1">
    <citation type="journal article" date="2019" name="Int. J. Syst. Evol. Microbiol.">
        <title>The Global Catalogue of Microorganisms (GCM) 10K type strain sequencing project: providing services to taxonomists for standard genome sequencing and annotation.</title>
        <authorList>
            <consortium name="The Broad Institute Genomics Platform"/>
            <consortium name="The Broad Institute Genome Sequencing Center for Infectious Disease"/>
            <person name="Wu L."/>
            <person name="Ma J."/>
        </authorList>
    </citation>
    <scope>NUCLEOTIDE SEQUENCE [LARGE SCALE GENOMIC DNA]</scope>
    <source>
        <strain evidence="3">JCM 17705</strain>
    </source>
</reference>
<feature type="chain" id="PRO_5047522118" evidence="1">
    <location>
        <begin position="19"/>
        <end position="181"/>
    </location>
</feature>
<name>A0ABP8H7Q7_9SPHI</name>
<organism evidence="2 3">
    <name type="scientific">Mucilaginibacter gynuensis</name>
    <dbReference type="NCBI Taxonomy" id="1302236"/>
    <lineage>
        <taxon>Bacteria</taxon>
        <taxon>Pseudomonadati</taxon>
        <taxon>Bacteroidota</taxon>
        <taxon>Sphingobacteriia</taxon>
        <taxon>Sphingobacteriales</taxon>
        <taxon>Sphingobacteriaceae</taxon>
        <taxon>Mucilaginibacter</taxon>
    </lineage>
</organism>
<feature type="signal peptide" evidence="1">
    <location>
        <begin position="1"/>
        <end position="18"/>
    </location>
</feature>
<gene>
    <name evidence="2" type="ORF">GCM10023149_43640</name>
</gene>
<dbReference type="RefSeq" id="WP_345213308.1">
    <property type="nucleotide sequence ID" value="NZ_BAABFT010000015.1"/>
</dbReference>
<comment type="caution">
    <text evidence="2">The sequence shown here is derived from an EMBL/GenBank/DDBJ whole genome shotgun (WGS) entry which is preliminary data.</text>
</comment>
<keyword evidence="1" id="KW-0732">Signal</keyword>
<protein>
    <submittedName>
        <fullName evidence="2">Uncharacterized protein</fullName>
    </submittedName>
</protein>
<proteinExistence type="predicted"/>
<evidence type="ECO:0000256" key="1">
    <source>
        <dbReference type="SAM" id="SignalP"/>
    </source>
</evidence>
<accession>A0ABP8H7Q7</accession>
<evidence type="ECO:0000313" key="3">
    <source>
        <dbReference type="Proteomes" id="UP001500582"/>
    </source>
</evidence>
<keyword evidence="3" id="KW-1185">Reference proteome</keyword>